<keyword evidence="2" id="KW-1185">Reference proteome</keyword>
<evidence type="ECO:0000313" key="2">
    <source>
        <dbReference type="Proteomes" id="UP000828941"/>
    </source>
</evidence>
<evidence type="ECO:0000313" key="1">
    <source>
        <dbReference type="EMBL" id="KAI4305639.1"/>
    </source>
</evidence>
<comment type="caution">
    <text evidence="1">The sequence shown here is derived from an EMBL/GenBank/DDBJ whole genome shotgun (WGS) entry which is preliminary data.</text>
</comment>
<proteinExistence type="predicted"/>
<dbReference type="Proteomes" id="UP000828941">
    <property type="component" value="Chromosome 12"/>
</dbReference>
<name>A0ACB9L8A5_BAUVA</name>
<dbReference type="EMBL" id="CM039437">
    <property type="protein sequence ID" value="KAI4305639.1"/>
    <property type="molecule type" value="Genomic_DNA"/>
</dbReference>
<sequence>MSTLPEKIVLTLVCSDGETFELEKAVAVQSKTIENLLEDIPSEGNIPVPNVSGSILAKVIEYLKQHSEDNKEEDEGRLRAWDTEFVKVDQKTLIDLMLAADYLNIKGLLNLACQAVADMIQGRNPDEIRRLFNIKSDLTPEEEEEMRREYRWAFE</sequence>
<gene>
    <name evidence="1" type="ORF">L6164_028995</name>
</gene>
<organism evidence="1 2">
    <name type="scientific">Bauhinia variegata</name>
    <name type="common">Purple orchid tree</name>
    <name type="synonym">Phanera variegata</name>
    <dbReference type="NCBI Taxonomy" id="167791"/>
    <lineage>
        <taxon>Eukaryota</taxon>
        <taxon>Viridiplantae</taxon>
        <taxon>Streptophyta</taxon>
        <taxon>Embryophyta</taxon>
        <taxon>Tracheophyta</taxon>
        <taxon>Spermatophyta</taxon>
        <taxon>Magnoliopsida</taxon>
        <taxon>eudicotyledons</taxon>
        <taxon>Gunneridae</taxon>
        <taxon>Pentapetalae</taxon>
        <taxon>rosids</taxon>
        <taxon>fabids</taxon>
        <taxon>Fabales</taxon>
        <taxon>Fabaceae</taxon>
        <taxon>Cercidoideae</taxon>
        <taxon>Cercideae</taxon>
        <taxon>Bauhiniinae</taxon>
        <taxon>Bauhinia</taxon>
    </lineage>
</organism>
<protein>
    <submittedName>
        <fullName evidence="1">Uncharacterized protein</fullName>
    </submittedName>
</protein>
<reference evidence="1 2" key="1">
    <citation type="journal article" date="2022" name="DNA Res.">
        <title>Chromosomal-level genome assembly of the orchid tree Bauhinia variegata (Leguminosae; Cercidoideae) supports the allotetraploid origin hypothesis of Bauhinia.</title>
        <authorList>
            <person name="Zhong Y."/>
            <person name="Chen Y."/>
            <person name="Zheng D."/>
            <person name="Pang J."/>
            <person name="Liu Y."/>
            <person name="Luo S."/>
            <person name="Meng S."/>
            <person name="Qian L."/>
            <person name="Wei D."/>
            <person name="Dai S."/>
            <person name="Zhou R."/>
        </authorList>
    </citation>
    <scope>NUCLEOTIDE SEQUENCE [LARGE SCALE GENOMIC DNA]</scope>
    <source>
        <strain evidence="1">BV-YZ2020</strain>
    </source>
</reference>
<accession>A0ACB9L8A5</accession>